<feature type="domain" description="VOC" evidence="2">
    <location>
        <begin position="156"/>
        <end position="311"/>
    </location>
</feature>
<dbReference type="InterPro" id="IPR037523">
    <property type="entry name" value="VOC_core"/>
</dbReference>
<reference evidence="3 4" key="1">
    <citation type="submission" date="2017-06" db="EMBL/GenBank/DDBJ databases">
        <title>Novel microbial phyla capable of carbon fixation and sulfur reduction in deep-sea sediments.</title>
        <authorList>
            <person name="Huang J."/>
            <person name="Baker B."/>
            <person name="Wang Y."/>
        </authorList>
    </citation>
    <scope>NUCLEOTIDE SEQUENCE [LARGE SCALE GENOMIC DNA]</scope>
    <source>
        <strain evidence="3">B3_TA06</strain>
    </source>
</reference>
<dbReference type="AlphaFoldDB" id="A0A532UXQ2"/>
<dbReference type="GO" id="GO:0046491">
    <property type="term" value="P:L-methylmalonyl-CoA metabolic process"/>
    <property type="evidence" value="ECO:0007669"/>
    <property type="project" value="TreeGrafter"/>
</dbReference>
<keyword evidence="1" id="KW-0479">Metal-binding</keyword>
<dbReference type="InterPro" id="IPR004360">
    <property type="entry name" value="Glyas_Fos-R_dOase_dom"/>
</dbReference>
<dbReference type="GO" id="GO:0046872">
    <property type="term" value="F:metal ion binding"/>
    <property type="evidence" value="ECO:0007669"/>
    <property type="project" value="UniProtKB-KW"/>
</dbReference>
<dbReference type="InterPro" id="IPR051785">
    <property type="entry name" value="MMCE/EMCE_epimerase"/>
</dbReference>
<dbReference type="PROSITE" id="PS51819">
    <property type="entry name" value="VOC"/>
    <property type="match status" value="1"/>
</dbReference>
<dbReference type="Proteomes" id="UP000317778">
    <property type="component" value="Unassembled WGS sequence"/>
</dbReference>
<evidence type="ECO:0000256" key="1">
    <source>
        <dbReference type="ARBA" id="ARBA00022723"/>
    </source>
</evidence>
<sequence length="348" mass="39616">MQHLGFGVADRDRSWVFYRKLGFDVPMSLNQSYASRMEPIVGGDYERKVVIAANLLGGATLELYEYISTDPMPFPADWRWGDPGMSATALKVTEIERALGLFADSTDTIIAGPMPWPAKPSWKAALIKDPDNLLIYLVEIPGMKYSLRRDGKRVGGAIFPTIAVTDMERSLRFYRDILDYSQVVYDWKGIDPMLASIPGGDRPMRRVLLHDPSPSISFYSFYLDRGWIELVEVEGEKGPHIYEGRRWGDIGQMEICFDVYDIRATFDELVRRGAKPLLEPNTEDFEMGHGATALFAYFADPDGTMIELAEATRLNLIKKISIDLRKRKPGKAFPAWLMKMSRFNRYKD</sequence>
<comment type="caution">
    <text evidence="3">The sequence shown here is derived from an EMBL/GenBank/DDBJ whole genome shotgun (WGS) entry which is preliminary data.</text>
</comment>
<dbReference type="GO" id="GO:0004493">
    <property type="term" value="F:methylmalonyl-CoA epimerase activity"/>
    <property type="evidence" value="ECO:0007669"/>
    <property type="project" value="TreeGrafter"/>
</dbReference>
<proteinExistence type="predicted"/>
<evidence type="ECO:0000313" key="4">
    <source>
        <dbReference type="Proteomes" id="UP000317778"/>
    </source>
</evidence>
<dbReference type="SUPFAM" id="SSF54593">
    <property type="entry name" value="Glyoxalase/Bleomycin resistance protein/Dihydroxybiphenyl dioxygenase"/>
    <property type="match status" value="2"/>
</dbReference>
<accession>A0A532UXQ2</accession>
<dbReference type="PANTHER" id="PTHR43048:SF3">
    <property type="entry name" value="METHYLMALONYL-COA EPIMERASE, MITOCHONDRIAL"/>
    <property type="match status" value="1"/>
</dbReference>
<dbReference type="PANTHER" id="PTHR43048">
    <property type="entry name" value="METHYLMALONYL-COA EPIMERASE"/>
    <property type="match status" value="1"/>
</dbReference>
<protein>
    <recommendedName>
        <fullName evidence="2">VOC domain-containing protein</fullName>
    </recommendedName>
</protein>
<dbReference type="Pfam" id="PF00903">
    <property type="entry name" value="Glyoxalase"/>
    <property type="match status" value="1"/>
</dbReference>
<dbReference type="InterPro" id="IPR029068">
    <property type="entry name" value="Glyas_Bleomycin-R_OHBP_Dase"/>
</dbReference>
<evidence type="ECO:0000259" key="2">
    <source>
        <dbReference type="PROSITE" id="PS51819"/>
    </source>
</evidence>
<name>A0A532UXQ2_UNCT6</name>
<organism evidence="3 4">
    <name type="scientific">candidate division TA06 bacterium B3_TA06</name>
    <dbReference type="NCBI Taxonomy" id="2012487"/>
    <lineage>
        <taxon>Bacteria</taxon>
        <taxon>Bacteria division TA06</taxon>
    </lineage>
</organism>
<evidence type="ECO:0000313" key="3">
    <source>
        <dbReference type="EMBL" id="TKJ39679.1"/>
    </source>
</evidence>
<dbReference type="Gene3D" id="3.10.180.10">
    <property type="entry name" value="2,3-Dihydroxybiphenyl 1,2-Dioxygenase, domain 1"/>
    <property type="match status" value="2"/>
</dbReference>
<gene>
    <name evidence="3" type="ORF">CEE36_10300</name>
</gene>
<dbReference type="EMBL" id="NJBO01000023">
    <property type="protein sequence ID" value="TKJ39679.1"/>
    <property type="molecule type" value="Genomic_DNA"/>
</dbReference>